<comment type="catalytic activity">
    <reaction evidence="22">
        <text>ATP + H2O = ADP + phosphate + H(+)</text>
        <dbReference type="Rhea" id="RHEA:13065"/>
        <dbReference type="ChEBI" id="CHEBI:15377"/>
        <dbReference type="ChEBI" id="CHEBI:15378"/>
        <dbReference type="ChEBI" id="CHEBI:30616"/>
        <dbReference type="ChEBI" id="CHEBI:43474"/>
        <dbReference type="ChEBI" id="CHEBI:456216"/>
    </reaction>
</comment>
<dbReference type="GO" id="GO:0016787">
    <property type="term" value="F:hydrolase activity"/>
    <property type="evidence" value="ECO:0007669"/>
    <property type="project" value="UniProtKB-KW"/>
</dbReference>
<dbReference type="GO" id="GO:0004519">
    <property type="term" value="F:endonuclease activity"/>
    <property type="evidence" value="ECO:0007669"/>
    <property type="project" value="UniProtKB-KW"/>
</dbReference>
<keyword evidence="15" id="KW-0347">Helicase</keyword>
<evidence type="ECO:0000256" key="5">
    <source>
        <dbReference type="ARBA" id="ARBA00014531"/>
    </source>
</evidence>
<comment type="similarity">
    <text evidence="4">Belongs to the nanoviruses/circoviruses replication-associated protein family.</text>
</comment>
<evidence type="ECO:0000256" key="15">
    <source>
        <dbReference type="ARBA" id="ARBA00022806"/>
    </source>
</evidence>
<dbReference type="SUPFAM" id="SSF52540">
    <property type="entry name" value="P-loop containing nucleoside triphosphate hydrolases"/>
    <property type="match status" value="1"/>
</dbReference>
<evidence type="ECO:0000256" key="6">
    <source>
        <dbReference type="ARBA" id="ARBA00022562"/>
    </source>
</evidence>
<dbReference type="InterPro" id="IPR000605">
    <property type="entry name" value="Helicase_SF3_ssDNA/RNA_vir"/>
</dbReference>
<gene>
    <name evidence="24" type="primary">rep</name>
</gene>
<evidence type="ECO:0000256" key="11">
    <source>
        <dbReference type="ARBA" id="ARBA00022723"/>
    </source>
</evidence>
<dbReference type="Proteomes" id="UP000682866">
    <property type="component" value="Segment"/>
</dbReference>
<keyword evidence="14" id="KW-0378">Hydrolase</keyword>
<keyword evidence="8" id="KW-0548">Nucleotidyltransferase</keyword>
<reference evidence="24 25" key="1">
    <citation type="journal article" name="Sci. Rep.">
        <title>Discovery and comparative genomic analysis of elk circovirus (ElkCV), a novel circovirus species and the first reported from a cervid host.</title>
        <authorList>
            <person name="Fisher M."/>
            <person name="Harrison T.M.R."/>
            <person name="Nebroski M."/>
            <person name="Kruczkiewicz P."/>
            <person name="Rothenburger J.L."/>
            <person name="Ambagala A."/>
            <person name="Macbeth B."/>
            <person name="Lung O."/>
        </authorList>
    </citation>
    <scope>NUCLEOTIDE SEQUENCE [LARGE SCALE GENOMIC DNA]</scope>
    <source>
        <strain evidence="24 25">Banff/2019</strain>
    </source>
</reference>
<dbReference type="GO" id="GO:0016779">
    <property type="term" value="F:nucleotidyltransferase activity"/>
    <property type="evidence" value="ECO:0007669"/>
    <property type="project" value="UniProtKB-KW"/>
</dbReference>
<keyword evidence="7" id="KW-0808">Transferase</keyword>
<evidence type="ECO:0000256" key="22">
    <source>
        <dbReference type="ARBA" id="ARBA00049360"/>
    </source>
</evidence>
<dbReference type="GO" id="GO:0046872">
    <property type="term" value="F:metal ion binding"/>
    <property type="evidence" value="ECO:0007669"/>
    <property type="project" value="UniProtKB-KW"/>
</dbReference>
<keyword evidence="11" id="KW-0479">Metal-binding</keyword>
<dbReference type="Pfam" id="PF02407">
    <property type="entry name" value="Viral_Rep"/>
    <property type="match status" value="1"/>
</dbReference>
<dbReference type="GO" id="GO:0003724">
    <property type="term" value="F:RNA helicase activity"/>
    <property type="evidence" value="ECO:0007669"/>
    <property type="project" value="InterPro"/>
</dbReference>
<protein>
    <recommendedName>
        <fullName evidence="5">Replication-associated protein</fullName>
    </recommendedName>
    <alternativeName>
        <fullName evidence="20">ATP-dependent helicase Rep</fullName>
    </alternativeName>
    <alternativeName>
        <fullName evidence="21">RepP</fullName>
    </alternativeName>
</protein>
<keyword evidence="25" id="KW-1185">Reference proteome</keyword>
<dbReference type="EMBL" id="MN585201">
    <property type="protein sequence ID" value="QGM49342.1"/>
    <property type="molecule type" value="Genomic_DNA"/>
</dbReference>
<dbReference type="PROSITE" id="PS52020">
    <property type="entry name" value="CRESS_DNA_REP"/>
    <property type="match status" value="1"/>
</dbReference>
<keyword evidence="17" id="KW-0190">Covalent protein-DNA linkage</keyword>
<evidence type="ECO:0000256" key="12">
    <source>
        <dbReference type="ARBA" id="ARBA00022741"/>
    </source>
</evidence>
<dbReference type="GO" id="GO:0005524">
    <property type="term" value="F:ATP binding"/>
    <property type="evidence" value="ECO:0007669"/>
    <property type="project" value="UniProtKB-KW"/>
</dbReference>
<evidence type="ECO:0000256" key="19">
    <source>
        <dbReference type="ARBA" id="ARBA00023268"/>
    </source>
</evidence>
<evidence type="ECO:0000256" key="17">
    <source>
        <dbReference type="ARBA" id="ARBA00023124"/>
    </source>
</evidence>
<keyword evidence="19" id="KW-0511">Multifunctional enzyme</keyword>
<evidence type="ECO:0000256" key="9">
    <source>
        <dbReference type="ARBA" id="ARBA00022705"/>
    </source>
</evidence>
<sequence length="317" mass="36350">MVNTKSGPAPNKRWVFTLNNPSPEEETHIANLDGNMFDYFIVGIEGLGEGRTRHLQGFANFVKKKTFNQVKRLFGIRCHIEKAKGTDLQNKEYCSKENTLLVEVGAPRYQGRRSDLSAAVSTALERGSLVPVAELHPETFVRYHRGLSELLKVTGKSQSRDWKTAVHVIVGPPGSGKSRWAAEFADKTATYWKPSRNKWWDGYNGQEVVVLDDYYGWLPFDDLLRLCDRYPLTVETKGGTVPFLARSILITSNKEPQEWYSSDAVPVVEALYRRITTLRFWKTHMRPSTAEDMYSYEEEKFYALSPPCNEFPYKINY</sequence>
<evidence type="ECO:0000313" key="25">
    <source>
        <dbReference type="Proteomes" id="UP000682866"/>
    </source>
</evidence>
<dbReference type="Gene3D" id="3.40.50.300">
    <property type="entry name" value="P-loop containing nucleotide triphosphate hydrolases"/>
    <property type="match status" value="1"/>
</dbReference>
<keyword evidence="16" id="KW-0067">ATP-binding</keyword>
<keyword evidence="13" id="KW-0255">Endonuclease</keyword>
<dbReference type="GO" id="GO:0003723">
    <property type="term" value="F:RNA binding"/>
    <property type="evidence" value="ECO:0007669"/>
    <property type="project" value="InterPro"/>
</dbReference>
<accession>A0A6G5X0Z9</accession>
<proteinExistence type="inferred from homology"/>
<dbReference type="RefSeq" id="YP_010798449.1">
    <property type="nucleotide sequence ID" value="NC_076463.1"/>
</dbReference>
<evidence type="ECO:0000256" key="8">
    <source>
        <dbReference type="ARBA" id="ARBA00022695"/>
    </source>
</evidence>
<comment type="cofactor">
    <cofactor evidence="1">
        <name>Mn(2+)</name>
        <dbReference type="ChEBI" id="CHEBI:29035"/>
    </cofactor>
</comment>
<dbReference type="InterPro" id="IPR049912">
    <property type="entry name" value="CRESS_DNA_REP"/>
</dbReference>
<keyword evidence="6" id="KW-1048">Host nucleus</keyword>
<evidence type="ECO:0000256" key="18">
    <source>
        <dbReference type="ARBA" id="ARBA00023125"/>
    </source>
</evidence>
<dbReference type="Gene3D" id="3.40.1310.20">
    <property type="match status" value="1"/>
</dbReference>
<evidence type="ECO:0000256" key="21">
    <source>
        <dbReference type="ARBA" id="ARBA00032243"/>
    </source>
</evidence>
<dbReference type="GO" id="GO:0006260">
    <property type="term" value="P:DNA replication"/>
    <property type="evidence" value="ECO:0007669"/>
    <property type="project" value="UniProtKB-KW"/>
</dbReference>
<evidence type="ECO:0000256" key="1">
    <source>
        <dbReference type="ARBA" id="ARBA00001936"/>
    </source>
</evidence>
<evidence type="ECO:0000256" key="20">
    <source>
        <dbReference type="ARBA" id="ARBA00030754"/>
    </source>
</evidence>
<name>A0A6G5X0Z9_9CIRC</name>
<evidence type="ECO:0000256" key="13">
    <source>
        <dbReference type="ARBA" id="ARBA00022759"/>
    </source>
</evidence>
<organism evidence="24 25">
    <name type="scientific">Elk circovirus Banff/2019</name>
    <dbReference type="NCBI Taxonomy" id="2656740"/>
    <lineage>
        <taxon>Viruses</taxon>
        <taxon>Monodnaviria</taxon>
        <taxon>Shotokuvirae</taxon>
        <taxon>Cressdnaviricota</taxon>
        <taxon>Arfiviricetes</taxon>
        <taxon>Cirlivirales</taxon>
        <taxon>Circoviridae</taxon>
        <taxon>Circovirus</taxon>
        <taxon>Circovirus elk</taxon>
    </lineage>
</organism>
<keyword evidence="18" id="KW-0238">DNA-binding</keyword>
<dbReference type="GO" id="GO:0042025">
    <property type="term" value="C:host cell nucleus"/>
    <property type="evidence" value="ECO:0007669"/>
    <property type="project" value="UniProtKB-SubCell"/>
</dbReference>
<keyword evidence="12" id="KW-0547">Nucleotide-binding</keyword>
<evidence type="ECO:0000313" key="24">
    <source>
        <dbReference type="EMBL" id="QGM49342.1"/>
    </source>
</evidence>
<dbReference type="GO" id="GO:0003677">
    <property type="term" value="F:DNA binding"/>
    <property type="evidence" value="ECO:0007669"/>
    <property type="project" value="UniProtKB-KW"/>
</dbReference>
<dbReference type="KEGG" id="vg:80536655"/>
<keyword evidence="9" id="KW-0235">DNA replication</keyword>
<evidence type="ECO:0000256" key="7">
    <source>
        <dbReference type="ARBA" id="ARBA00022679"/>
    </source>
</evidence>
<dbReference type="InterPro" id="IPR027417">
    <property type="entry name" value="P-loop_NTPase"/>
</dbReference>
<evidence type="ECO:0000256" key="2">
    <source>
        <dbReference type="ARBA" id="ARBA00001946"/>
    </source>
</evidence>
<evidence type="ECO:0000256" key="4">
    <source>
        <dbReference type="ARBA" id="ARBA00008545"/>
    </source>
</evidence>
<evidence type="ECO:0000259" key="23">
    <source>
        <dbReference type="PROSITE" id="PS52020"/>
    </source>
</evidence>
<dbReference type="Pfam" id="PF00910">
    <property type="entry name" value="RNA_helicase"/>
    <property type="match status" value="1"/>
</dbReference>
<evidence type="ECO:0000256" key="16">
    <source>
        <dbReference type="ARBA" id="ARBA00022840"/>
    </source>
</evidence>
<feature type="domain" description="CRESS-DNA virus Rep endonuclease" evidence="23">
    <location>
        <begin position="8"/>
        <end position="107"/>
    </location>
</feature>
<keyword evidence="10" id="KW-0540">Nuclease</keyword>
<evidence type="ECO:0000256" key="10">
    <source>
        <dbReference type="ARBA" id="ARBA00022722"/>
    </source>
</evidence>
<comment type="cofactor">
    <cofactor evidence="2">
        <name>Mg(2+)</name>
        <dbReference type="ChEBI" id="CHEBI:18420"/>
    </cofactor>
</comment>
<dbReference type="GeneID" id="80536655"/>
<comment type="subcellular location">
    <subcellularLocation>
        <location evidence="3">Host nucleus</location>
    </subcellularLocation>
</comment>
<evidence type="ECO:0000256" key="3">
    <source>
        <dbReference type="ARBA" id="ARBA00004147"/>
    </source>
</evidence>
<evidence type="ECO:0000256" key="14">
    <source>
        <dbReference type="ARBA" id="ARBA00022801"/>
    </source>
</evidence>